<dbReference type="InterPro" id="IPR026265">
    <property type="entry name" value="LptC"/>
</dbReference>
<accession>A0A6M3HT08</accession>
<dbReference type="Pfam" id="PF06835">
    <property type="entry name" value="LptC"/>
    <property type="match status" value="1"/>
</dbReference>
<protein>
    <submittedName>
        <fullName evidence="7">LPS export ABC transporter periplasmic protein LptC</fullName>
    </submittedName>
</protein>
<evidence type="ECO:0000256" key="4">
    <source>
        <dbReference type="ARBA" id="ARBA00022989"/>
    </source>
</evidence>
<keyword evidence="1" id="KW-1003">Cell membrane</keyword>
<evidence type="ECO:0000313" key="8">
    <source>
        <dbReference type="Proteomes" id="UP000503320"/>
    </source>
</evidence>
<dbReference type="GO" id="GO:0015221">
    <property type="term" value="F:lipopolysaccharide transmembrane transporter activity"/>
    <property type="evidence" value="ECO:0007669"/>
    <property type="project" value="InterPro"/>
</dbReference>
<sequence length="217" mass="24748">MKFFTKYSLLVNVFAIVIVVFSTIFIYSEAVQGGSDPKKFSPSSSVELTAFNFHYNNYNDDGKLTTNFITEKLEQYVNQDIKMTNLIETSYDEKTGDETWRVKAPKGFSQKKDNNELIHLFDGVNAILFTKNQQADSGESSAKQTPDADGKYLPNKIYIKSSEMYYDTETHDYYNDKFVKVYDPDTENNTTGIGIVGNSDTKVINFKKDVRSYYASS</sequence>
<dbReference type="NCBIfam" id="TIGR04409">
    <property type="entry name" value="LptC_YrbK"/>
    <property type="match status" value="1"/>
</dbReference>
<dbReference type="PANTHER" id="PTHR37481">
    <property type="entry name" value="LIPOPOLYSACCHARIDE EXPORT SYSTEM PROTEIN LPTC"/>
    <property type="match status" value="1"/>
</dbReference>
<proteinExistence type="predicted"/>
<evidence type="ECO:0000256" key="5">
    <source>
        <dbReference type="ARBA" id="ARBA00023136"/>
    </source>
</evidence>
<dbReference type="InterPro" id="IPR010664">
    <property type="entry name" value="LipoPS_assembly_LptC-rel"/>
</dbReference>
<gene>
    <name evidence="7" type="primary">lptC</name>
    <name evidence="7" type="ORF">E3E15_02705</name>
</gene>
<dbReference type="GO" id="GO:0030288">
    <property type="term" value="C:outer membrane-bounded periplasmic space"/>
    <property type="evidence" value="ECO:0007669"/>
    <property type="project" value="TreeGrafter"/>
</dbReference>
<evidence type="ECO:0000256" key="3">
    <source>
        <dbReference type="ARBA" id="ARBA00022692"/>
    </source>
</evidence>
<evidence type="ECO:0000256" key="1">
    <source>
        <dbReference type="ARBA" id="ARBA00022475"/>
    </source>
</evidence>
<dbReference type="KEGG" id="afri:E3E15_02705"/>
<dbReference type="PANTHER" id="PTHR37481:SF1">
    <property type="entry name" value="LIPOPOLYSACCHARIDE EXPORT SYSTEM PROTEIN LPTC"/>
    <property type="match status" value="1"/>
</dbReference>
<dbReference type="RefSeq" id="WP_172106492.1">
    <property type="nucleotide sequence ID" value="NZ_CP038017.1"/>
</dbReference>
<organism evidence="7 8">
    <name type="scientific">Allofrancisella frigidaquae</name>
    <dbReference type="NCBI Taxonomy" id="1085644"/>
    <lineage>
        <taxon>Bacteria</taxon>
        <taxon>Pseudomonadati</taxon>
        <taxon>Pseudomonadota</taxon>
        <taxon>Gammaproteobacteria</taxon>
        <taxon>Thiotrichales</taxon>
        <taxon>Francisellaceae</taxon>
        <taxon>Allofrancisella</taxon>
    </lineage>
</organism>
<dbReference type="Gene3D" id="2.60.450.10">
    <property type="entry name" value="Lipopolysaccharide (LPS) transport protein A like domain"/>
    <property type="match status" value="1"/>
</dbReference>
<keyword evidence="8" id="KW-1185">Reference proteome</keyword>
<dbReference type="InterPro" id="IPR052363">
    <property type="entry name" value="LPS_export_LptC"/>
</dbReference>
<keyword evidence="4 6" id="KW-1133">Transmembrane helix</keyword>
<keyword evidence="5 6" id="KW-0472">Membrane</keyword>
<feature type="transmembrane region" description="Helical" evidence="6">
    <location>
        <begin position="7"/>
        <end position="27"/>
    </location>
</feature>
<keyword evidence="2" id="KW-0997">Cell inner membrane</keyword>
<dbReference type="GO" id="GO:0005886">
    <property type="term" value="C:plasma membrane"/>
    <property type="evidence" value="ECO:0007669"/>
    <property type="project" value="InterPro"/>
</dbReference>
<reference evidence="7 8" key="1">
    <citation type="submission" date="2019-03" db="EMBL/GenBank/DDBJ databases">
        <title>Complete Genome Sequence of Allofrancisella frigidaquae Strain SYSU 10HL1970 Isolated from Water-Cooling Systems in China.</title>
        <authorList>
            <person name="Ohrman C."/>
            <person name="Uneklint I."/>
            <person name="Sjodin A."/>
        </authorList>
    </citation>
    <scope>NUCLEOTIDE SEQUENCE [LARGE SCALE GENOMIC DNA]</scope>
    <source>
        <strain evidence="7 8">SYSU 10HL1970</strain>
    </source>
</reference>
<evidence type="ECO:0000256" key="2">
    <source>
        <dbReference type="ARBA" id="ARBA00022519"/>
    </source>
</evidence>
<evidence type="ECO:0000256" key="6">
    <source>
        <dbReference type="SAM" id="Phobius"/>
    </source>
</evidence>
<name>A0A6M3HT08_9GAMM</name>
<dbReference type="EMBL" id="CP038017">
    <property type="protein sequence ID" value="QIV94323.1"/>
    <property type="molecule type" value="Genomic_DNA"/>
</dbReference>
<dbReference type="GO" id="GO:0017089">
    <property type="term" value="F:glycolipid transfer activity"/>
    <property type="evidence" value="ECO:0007669"/>
    <property type="project" value="TreeGrafter"/>
</dbReference>
<dbReference type="Proteomes" id="UP000503320">
    <property type="component" value="Chromosome"/>
</dbReference>
<keyword evidence="3 6" id="KW-0812">Transmembrane</keyword>
<evidence type="ECO:0000313" key="7">
    <source>
        <dbReference type="EMBL" id="QIV94323.1"/>
    </source>
</evidence>
<dbReference type="AlphaFoldDB" id="A0A6M3HT08"/>